<keyword evidence="3" id="KW-1185">Reference proteome</keyword>
<evidence type="ECO:0000313" key="3">
    <source>
        <dbReference type="Proteomes" id="UP001219518"/>
    </source>
</evidence>
<organism evidence="2 3">
    <name type="scientific">Frankliniella fusca</name>
    <dbReference type="NCBI Taxonomy" id="407009"/>
    <lineage>
        <taxon>Eukaryota</taxon>
        <taxon>Metazoa</taxon>
        <taxon>Ecdysozoa</taxon>
        <taxon>Arthropoda</taxon>
        <taxon>Hexapoda</taxon>
        <taxon>Insecta</taxon>
        <taxon>Pterygota</taxon>
        <taxon>Neoptera</taxon>
        <taxon>Paraneoptera</taxon>
        <taxon>Thysanoptera</taxon>
        <taxon>Terebrantia</taxon>
        <taxon>Thripoidea</taxon>
        <taxon>Thripidae</taxon>
        <taxon>Frankliniella</taxon>
    </lineage>
</organism>
<dbReference type="GO" id="GO:0006915">
    <property type="term" value="P:apoptotic process"/>
    <property type="evidence" value="ECO:0007669"/>
    <property type="project" value="TreeGrafter"/>
</dbReference>
<accession>A0AAE1LRC5</accession>
<evidence type="ECO:0000313" key="2">
    <source>
        <dbReference type="EMBL" id="KAK3929268.1"/>
    </source>
</evidence>
<gene>
    <name evidence="2" type="ORF">KUF71_017728</name>
</gene>
<reference evidence="2" key="2">
    <citation type="journal article" date="2023" name="BMC Genomics">
        <title>Pest status, molecular evolution, and epigenetic factors derived from the genome assembly of Frankliniella fusca, a thysanopteran phytovirus vector.</title>
        <authorList>
            <person name="Catto M.A."/>
            <person name="Labadie P.E."/>
            <person name="Jacobson A.L."/>
            <person name="Kennedy G.G."/>
            <person name="Srinivasan R."/>
            <person name="Hunt B.G."/>
        </authorList>
    </citation>
    <scope>NUCLEOTIDE SEQUENCE</scope>
    <source>
        <strain evidence="2">PL_HMW_Pooled</strain>
    </source>
</reference>
<dbReference type="EMBL" id="JAHWGI010001390">
    <property type="protein sequence ID" value="KAK3929268.1"/>
    <property type="molecule type" value="Genomic_DNA"/>
</dbReference>
<sequence length="445" mass="48936">MAQKRTNVFLGFDDEVISEKYKSQVNFSTNKLGGKPDWPIDGVTSPLCKLCGLPPPLIVQIYAPLENSPYHRTLYLFGCLSPNCWNQNESWICLRSQVLDKGSKEQASKTTSSATVALKASDWCADADDWDEDVENGNLVATPESNDLSDGDCDHSYNTCTTSGSPDSADDLEDMLDADGQSTVSLSSQLGKMRMDAVTQRDANFNASWNKGRMEGARANAHSPQASAEIEGDESELVSIDTPTGPQLDLHALLKESAPLPKDIRNAQFTPVFICVAEEDSKRYETEISSHVRLLLAEYQQNQGQDFESDAQEAGHGCAGGEAEKYEQSIPAHGDVLFHRFLQHIQQTPGQILRYCREGGAPLPIAPLVDIPSTCSYCRGEMIFELQLLPSIIPKLRLQVQGGGGEFYGSHIEFGTVLIWTCQQSCWATGDNVREEKVVVQAEKF</sequence>
<dbReference type="InterPro" id="IPR007320">
    <property type="entry name" value="PDCD2_C"/>
</dbReference>
<feature type="domain" description="Programmed cell death protein 2 C-terminal" evidence="1">
    <location>
        <begin position="335"/>
        <end position="441"/>
    </location>
</feature>
<reference evidence="2" key="1">
    <citation type="submission" date="2021-07" db="EMBL/GenBank/DDBJ databases">
        <authorList>
            <person name="Catto M.A."/>
            <person name="Jacobson A."/>
            <person name="Kennedy G."/>
            <person name="Labadie P."/>
            <person name="Hunt B.G."/>
            <person name="Srinivasan R."/>
        </authorList>
    </citation>
    <scope>NUCLEOTIDE SEQUENCE</scope>
    <source>
        <strain evidence="2">PL_HMW_Pooled</strain>
        <tissue evidence="2">Head</tissue>
    </source>
</reference>
<dbReference type="PANTHER" id="PTHR46421">
    <property type="entry name" value="PROGRAMMED CELL DEATH PROTEIN 2-LIKE"/>
    <property type="match status" value="1"/>
</dbReference>
<name>A0AAE1LRC5_9NEOP</name>
<dbReference type="AlphaFoldDB" id="A0AAE1LRC5"/>
<evidence type="ECO:0000259" key="1">
    <source>
        <dbReference type="Pfam" id="PF04194"/>
    </source>
</evidence>
<dbReference type="PANTHER" id="PTHR46421:SF1">
    <property type="entry name" value="PROGRAMMED CELL DEATH PROTEIN 2-LIKE"/>
    <property type="match status" value="1"/>
</dbReference>
<dbReference type="Proteomes" id="UP001219518">
    <property type="component" value="Unassembled WGS sequence"/>
</dbReference>
<dbReference type="GO" id="GO:0005737">
    <property type="term" value="C:cytoplasm"/>
    <property type="evidence" value="ECO:0007669"/>
    <property type="project" value="InterPro"/>
</dbReference>
<protein>
    <submittedName>
        <fullName evidence="2">Programmed cell death protein 2-like</fullName>
    </submittedName>
</protein>
<dbReference type="Pfam" id="PF04194">
    <property type="entry name" value="PDCD2_C"/>
    <property type="match status" value="1"/>
</dbReference>
<proteinExistence type="predicted"/>
<dbReference type="InterPro" id="IPR052815">
    <property type="entry name" value="PDCD2-like_regulator"/>
</dbReference>
<comment type="caution">
    <text evidence="2">The sequence shown here is derived from an EMBL/GenBank/DDBJ whole genome shotgun (WGS) entry which is preliminary data.</text>
</comment>